<reference evidence="3 5" key="2">
    <citation type="submission" date="2020-08" db="EMBL/GenBank/DDBJ databases">
        <title>Genomic Encyclopedia of Type Strains, Phase IV (KMG-IV): sequencing the most valuable type-strain genomes for metagenomic binning, comparative biology and taxonomic classification.</title>
        <authorList>
            <person name="Goeker M."/>
        </authorList>
    </citation>
    <scope>NUCLEOTIDE SEQUENCE [LARGE SCALE GENOMIC DNA]</scope>
    <source>
        <strain evidence="3 5">DSM 107085</strain>
    </source>
</reference>
<evidence type="ECO:0000313" key="3">
    <source>
        <dbReference type="EMBL" id="MBB6182984.1"/>
    </source>
</evidence>
<evidence type="ECO:0008006" key="6">
    <source>
        <dbReference type="Google" id="ProtNLM"/>
    </source>
</evidence>
<dbReference type="OrthoDB" id="8355658at2"/>
<accession>A0A099CUE9</accession>
<dbReference type="Proteomes" id="UP000029708">
    <property type="component" value="Unassembled WGS sequence"/>
</dbReference>
<dbReference type="SUPFAM" id="SSF53649">
    <property type="entry name" value="Alkaline phosphatase-like"/>
    <property type="match status" value="1"/>
</dbReference>
<feature type="chain" id="PRO_5035986736" description="Phosphodiesterase" evidence="1">
    <location>
        <begin position="25"/>
        <end position="501"/>
    </location>
</feature>
<sequence>MPSSLMARWGVALLIAAAACPAFAKLHARPSPVRHVVLISVDGLHALDLRYFIRFHPDSHLAALAEHGLEYTDAHTVVPADSFPGLLALVTGGTPAVTGVYYDNSWDRSLAPAHGPCTASGAHVLYNEYIDQPGGRGIDAARLPRDPAHGCRRVYPWQYLRVNTIFNVVRKAGGYTAWSDKHPAYAIVQGPSGDGVDDLYTPEIGTDGEDHRDTDVITASIAATETYDTGKMQATIHELEGFRHDGRTRAPVPTLLGLNLQSVNVAQKLAGYQNAEGMPSPSLDAALSHVDSLIGELQDTLKQRHLASSTLVIVTAKHGNGPIDPAQIRHVDMKRLRAVIDDAAPNEPAQLTTDQVALVWLHDQRNTGTVARTLLADRRTLGIERVLWGRRLALQFPQAAQDPRTPDLIVIPQAGVIYDHPDANKRAEHGGFDDDDTHVALLVSGPMLPHPGRRLRAPVSTTAVAPTLLQALGLDPDALQAVRKQGTPTLPGVDWAHLEHH</sequence>
<dbReference type="HOGENOM" id="CLU_492353_0_0_6"/>
<evidence type="ECO:0000313" key="4">
    <source>
        <dbReference type="Proteomes" id="UP000029708"/>
    </source>
</evidence>
<dbReference type="Gene3D" id="3.40.720.10">
    <property type="entry name" value="Alkaline Phosphatase, subunit A"/>
    <property type="match status" value="1"/>
</dbReference>
<comment type="caution">
    <text evidence="2">The sequence shown here is derived from an EMBL/GenBank/DDBJ whole genome shotgun (WGS) entry which is preliminary data.</text>
</comment>
<dbReference type="InterPro" id="IPR017850">
    <property type="entry name" value="Alkaline_phosphatase_core_sf"/>
</dbReference>
<dbReference type="InterPro" id="IPR002591">
    <property type="entry name" value="Phosphodiest/P_Trfase"/>
</dbReference>
<proteinExistence type="predicted"/>
<gene>
    <name evidence="3" type="ORF">HNQ86_000329</name>
    <name evidence="2" type="ORF">LF63_0109435</name>
</gene>
<name>A0A099CUE9_9GAMM</name>
<dbReference type="Pfam" id="PF01663">
    <property type="entry name" value="Phosphodiest"/>
    <property type="match status" value="1"/>
</dbReference>
<dbReference type="PANTHER" id="PTHR10151:SF120">
    <property type="entry name" value="BIS(5'-ADENOSYL)-TRIPHOSPHATASE"/>
    <property type="match status" value="1"/>
</dbReference>
<dbReference type="Proteomes" id="UP000560000">
    <property type="component" value="Unassembled WGS sequence"/>
</dbReference>
<protein>
    <recommendedName>
        <fullName evidence="6">Phosphodiesterase</fullName>
    </recommendedName>
</protein>
<evidence type="ECO:0000256" key="1">
    <source>
        <dbReference type="SAM" id="SignalP"/>
    </source>
</evidence>
<keyword evidence="4" id="KW-1185">Reference proteome</keyword>
<feature type="signal peptide" evidence="1">
    <location>
        <begin position="1"/>
        <end position="24"/>
    </location>
</feature>
<dbReference type="RefSeq" id="WP_043101302.1">
    <property type="nucleotide sequence ID" value="NZ_JACHET010000001.1"/>
</dbReference>
<dbReference type="PANTHER" id="PTHR10151">
    <property type="entry name" value="ECTONUCLEOTIDE PYROPHOSPHATASE/PHOSPHODIESTERASE"/>
    <property type="match status" value="1"/>
</dbReference>
<dbReference type="EMBL" id="JROI01000011">
    <property type="protein sequence ID" value="KGI77543.1"/>
    <property type="molecule type" value="Genomic_DNA"/>
</dbReference>
<keyword evidence="1" id="KW-0732">Signal</keyword>
<evidence type="ECO:0000313" key="5">
    <source>
        <dbReference type="Proteomes" id="UP000560000"/>
    </source>
</evidence>
<dbReference type="AlphaFoldDB" id="A0A099CUE9"/>
<reference evidence="2 4" key="1">
    <citation type="submission" date="2014-09" db="EMBL/GenBank/DDBJ databases">
        <title>Xanthomonadaceae 3.5X direct submission.</title>
        <authorList>
            <person name="Fang T."/>
            <person name="Wang H."/>
        </authorList>
    </citation>
    <scope>NUCLEOTIDE SEQUENCE [LARGE SCALE GENOMIC DNA]</scope>
    <source>
        <strain evidence="2 4">3.5X</strain>
    </source>
</reference>
<dbReference type="GO" id="GO:0016787">
    <property type="term" value="F:hydrolase activity"/>
    <property type="evidence" value="ECO:0007669"/>
    <property type="project" value="UniProtKB-ARBA"/>
</dbReference>
<evidence type="ECO:0000313" key="2">
    <source>
        <dbReference type="EMBL" id="KGI77543.1"/>
    </source>
</evidence>
<dbReference type="EMBL" id="JACHET010000001">
    <property type="protein sequence ID" value="MBB6182984.1"/>
    <property type="molecule type" value="Genomic_DNA"/>
</dbReference>
<organism evidence="2 4">
    <name type="scientific">Oleiagrimonas soli</name>
    <dbReference type="NCBI Taxonomy" id="1543381"/>
    <lineage>
        <taxon>Bacteria</taxon>
        <taxon>Pseudomonadati</taxon>
        <taxon>Pseudomonadota</taxon>
        <taxon>Gammaproteobacteria</taxon>
        <taxon>Lysobacterales</taxon>
        <taxon>Rhodanobacteraceae</taxon>
        <taxon>Oleiagrimonas</taxon>
    </lineage>
</organism>
<dbReference type="STRING" id="1543381.LF63_0109435"/>